<dbReference type="InterPro" id="IPR004358">
    <property type="entry name" value="Sig_transdc_His_kin-like_C"/>
</dbReference>
<evidence type="ECO:0000259" key="8">
    <source>
        <dbReference type="PROSITE" id="PS50109"/>
    </source>
</evidence>
<dbReference type="Pfam" id="PF09456">
    <property type="entry name" value="RcsC"/>
    <property type="match status" value="1"/>
</dbReference>
<comment type="PTM">
    <text evidence="6">Autophosphorylated. Activation probably requires a transfer of a phosphate group from a His in the transmitter domain to an Asp in the receiver domain.</text>
</comment>
<dbReference type="Proteomes" id="UP000256294">
    <property type="component" value="Unassembled WGS sequence"/>
</dbReference>
<feature type="modified residue" description="4-aspartylphosphate" evidence="6 7">
    <location>
        <position position="879"/>
    </location>
</feature>
<dbReference type="Gene3D" id="3.40.50.10970">
    <property type="match status" value="1"/>
</dbReference>
<name>A0A3D9UE52_9GAMM</name>
<keyword evidence="6" id="KW-0997">Cell inner membrane</keyword>
<keyword evidence="6" id="KW-1003">Cell membrane</keyword>
<dbReference type="GO" id="GO:0005886">
    <property type="term" value="C:plasma membrane"/>
    <property type="evidence" value="ECO:0007669"/>
    <property type="project" value="UniProtKB-SubCell"/>
</dbReference>
<dbReference type="Gene3D" id="3.40.50.2300">
    <property type="match status" value="1"/>
</dbReference>
<dbReference type="InterPro" id="IPR003594">
    <property type="entry name" value="HATPase_dom"/>
</dbReference>
<evidence type="ECO:0000313" key="11">
    <source>
        <dbReference type="EMBL" id="REF27762.1"/>
    </source>
</evidence>
<keyword evidence="12" id="KW-1185">Reference proteome</keyword>
<evidence type="ECO:0000256" key="2">
    <source>
        <dbReference type="ARBA" id="ARBA00022553"/>
    </source>
</evidence>
<accession>A0A3D9UE52</accession>
<reference evidence="11 12" key="1">
    <citation type="submission" date="2018-08" db="EMBL/GenBank/DDBJ databases">
        <title>Genomic Encyclopedia of Archaeal and Bacterial Type Strains, Phase II (KMG-II): from individual species to whole genera.</title>
        <authorList>
            <person name="Goeker M."/>
        </authorList>
    </citation>
    <scope>NUCLEOTIDE SEQUENCE [LARGE SCALE GENOMIC DNA]</scope>
    <source>
        <strain evidence="11 12">DSM 17905</strain>
    </source>
</reference>
<organism evidence="11 12">
    <name type="scientific">Xenorhabdus cabanillasii</name>
    <dbReference type="NCBI Taxonomy" id="351673"/>
    <lineage>
        <taxon>Bacteria</taxon>
        <taxon>Pseudomonadati</taxon>
        <taxon>Pseudomonadota</taxon>
        <taxon>Gammaproteobacteria</taxon>
        <taxon>Enterobacterales</taxon>
        <taxon>Morganellaceae</taxon>
        <taxon>Xenorhabdus</taxon>
    </lineage>
</organism>
<dbReference type="SMART" id="SM00388">
    <property type="entry name" value="HisKA"/>
    <property type="match status" value="1"/>
</dbReference>
<evidence type="ECO:0000256" key="6">
    <source>
        <dbReference type="HAMAP-Rule" id="MF_00979"/>
    </source>
</evidence>
<feature type="domain" description="Response regulatory" evidence="9">
    <location>
        <begin position="830"/>
        <end position="944"/>
    </location>
</feature>
<dbReference type="NCBIfam" id="NF008099">
    <property type="entry name" value="PRK10841.1"/>
    <property type="match status" value="1"/>
</dbReference>
<dbReference type="InterPro" id="IPR038388">
    <property type="entry name" value="RcsC_C_sf"/>
</dbReference>
<dbReference type="EMBL" id="QTUB01000001">
    <property type="protein sequence ID" value="REF27762.1"/>
    <property type="molecule type" value="Genomic_DNA"/>
</dbReference>
<feature type="transmembrane region" description="Helical" evidence="6">
    <location>
        <begin position="316"/>
        <end position="337"/>
    </location>
</feature>
<dbReference type="InterPro" id="IPR036890">
    <property type="entry name" value="HATPase_C_sf"/>
</dbReference>
<protein>
    <recommendedName>
        <fullName evidence="6">Sensor histidine kinase RcsC</fullName>
        <ecNumber evidence="6">2.7.13.3</ecNumber>
    </recommendedName>
</protein>
<dbReference type="PROSITE" id="PS51426">
    <property type="entry name" value="ABL"/>
    <property type="match status" value="1"/>
</dbReference>
<dbReference type="PROSITE" id="PS50110">
    <property type="entry name" value="RESPONSE_REGULATORY"/>
    <property type="match status" value="1"/>
</dbReference>
<dbReference type="Gene3D" id="1.10.287.130">
    <property type="match status" value="1"/>
</dbReference>
<dbReference type="InterPro" id="IPR036097">
    <property type="entry name" value="HisK_dim/P_sf"/>
</dbReference>
<dbReference type="InterPro" id="IPR011006">
    <property type="entry name" value="CheY-like_superfamily"/>
</dbReference>
<keyword evidence="2 6" id="KW-0597">Phosphoprotein</keyword>
<dbReference type="FunFam" id="3.30.565.10:FF:000010">
    <property type="entry name" value="Sensor histidine kinase RcsC"/>
    <property type="match status" value="1"/>
</dbReference>
<dbReference type="Pfam" id="PF00512">
    <property type="entry name" value="HisKA"/>
    <property type="match status" value="1"/>
</dbReference>
<dbReference type="Pfam" id="PF00072">
    <property type="entry name" value="Response_reg"/>
    <property type="match status" value="1"/>
</dbReference>
<dbReference type="HAMAP" id="MF_00979">
    <property type="entry name" value="RcsC"/>
    <property type="match status" value="1"/>
</dbReference>
<dbReference type="GO" id="GO:0000155">
    <property type="term" value="F:phosphorelay sensor kinase activity"/>
    <property type="evidence" value="ECO:0007669"/>
    <property type="project" value="UniProtKB-UniRule"/>
</dbReference>
<keyword evidence="5 6" id="KW-0902">Two-component regulatory system</keyword>
<dbReference type="EC" id="2.7.13.3" evidence="6"/>
<keyword evidence="6" id="KW-0472">Membrane</keyword>
<dbReference type="Pfam" id="PF02518">
    <property type="entry name" value="HATPase_c"/>
    <property type="match status" value="1"/>
</dbReference>
<dbReference type="Gene3D" id="3.30.565.10">
    <property type="entry name" value="Histidine kinase-like ATPase, C-terminal domain"/>
    <property type="match status" value="1"/>
</dbReference>
<dbReference type="SUPFAM" id="SSF55874">
    <property type="entry name" value="ATPase domain of HSP90 chaperone/DNA topoisomerase II/histidine kinase"/>
    <property type="match status" value="1"/>
</dbReference>
<comment type="catalytic activity">
    <reaction evidence="1 6">
        <text>ATP + protein L-histidine = ADP + protein N-phospho-L-histidine.</text>
        <dbReference type="EC" id="2.7.13.3"/>
    </reaction>
</comment>
<dbReference type="CDD" id="cd00082">
    <property type="entry name" value="HisKA"/>
    <property type="match status" value="1"/>
</dbReference>
<dbReference type="InterPro" id="IPR030856">
    <property type="entry name" value="RcsC"/>
</dbReference>
<evidence type="ECO:0000256" key="3">
    <source>
        <dbReference type="ARBA" id="ARBA00022679"/>
    </source>
</evidence>
<comment type="subunit">
    <text evidence="6">Interacts with RcsD.</text>
</comment>
<keyword evidence="4 6" id="KW-0418">Kinase</keyword>
<dbReference type="InterPro" id="IPR019017">
    <property type="entry name" value="Sig_transdc_His_kin_a/b-loop_C"/>
</dbReference>
<feature type="modified residue" description="Phosphohistidine; by autocatalysis" evidence="6">
    <location>
        <position position="479"/>
    </location>
</feature>
<dbReference type="InterPro" id="IPR005467">
    <property type="entry name" value="His_kinase_dom"/>
</dbReference>
<keyword evidence="6" id="KW-0547">Nucleotide-binding</keyword>
<dbReference type="SMART" id="SM00387">
    <property type="entry name" value="HATPase_c"/>
    <property type="match status" value="1"/>
</dbReference>
<evidence type="ECO:0000259" key="9">
    <source>
        <dbReference type="PROSITE" id="PS50110"/>
    </source>
</evidence>
<dbReference type="AlphaFoldDB" id="A0A3D9UE52"/>
<feature type="domain" description="Histidine kinase" evidence="8">
    <location>
        <begin position="476"/>
        <end position="692"/>
    </location>
</feature>
<comment type="similarity">
    <text evidence="6">Belongs to the RcsC family.</text>
</comment>
<dbReference type="SUPFAM" id="SSF52172">
    <property type="entry name" value="CheY-like"/>
    <property type="match status" value="2"/>
</dbReference>
<proteinExistence type="inferred from homology"/>
<dbReference type="PANTHER" id="PTHR43047">
    <property type="entry name" value="TWO-COMPONENT HISTIDINE PROTEIN KINASE"/>
    <property type="match status" value="1"/>
</dbReference>
<dbReference type="RefSeq" id="WP_115826723.1">
    <property type="nucleotide sequence ID" value="NZ_QTUB01000001.1"/>
</dbReference>
<dbReference type="InterPro" id="IPR001789">
    <property type="entry name" value="Sig_transdc_resp-reg_receiver"/>
</dbReference>
<dbReference type="SUPFAM" id="SSF47384">
    <property type="entry name" value="Homodimeric domain of signal transducing histidine kinase"/>
    <property type="match status" value="1"/>
</dbReference>
<comment type="function">
    <text evidence="6">Component of the Rcs signaling system, which controls transcription of numerous genes. RcsC functions as a membrane-associated protein kinase that phosphorylates RcsD in response to environmental signals. The phosphoryl group is then transferred to the response regulator RcsB.</text>
</comment>
<dbReference type="CDD" id="cd17546">
    <property type="entry name" value="REC_hyHK_CKI1_RcsC-like"/>
    <property type="match status" value="1"/>
</dbReference>
<feature type="domain" description="ABL" evidence="10">
    <location>
        <begin position="710"/>
        <end position="810"/>
    </location>
</feature>
<gene>
    <name evidence="6" type="primary">rcsC</name>
    <name evidence="11" type="ORF">BDD26_2582</name>
</gene>
<keyword evidence="3 6" id="KW-0808">Transferase</keyword>
<dbReference type="CDD" id="cd16922">
    <property type="entry name" value="HATPase_EvgS-ArcB-TorS-like"/>
    <property type="match status" value="1"/>
</dbReference>
<comment type="subcellular location">
    <subcellularLocation>
        <location evidence="6">Cell inner membrane</location>
        <topology evidence="6">Multi-pass membrane protein</topology>
    </subcellularLocation>
</comment>
<evidence type="ECO:0000259" key="10">
    <source>
        <dbReference type="PROSITE" id="PS51426"/>
    </source>
</evidence>
<dbReference type="InterPro" id="IPR003661">
    <property type="entry name" value="HisK_dim/P_dom"/>
</dbReference>
<evidence type="ECO:0000256" key="7">
    <source>
        <dbReference type="PROSITE-ProRule" id="PRU00169"/>
    </source>
</evidence>
<evidence type="ECO:0000313" key="12">
    <source>
        <dbReference type="Proteomes" id="UP000256294"/>
    </source>
</evidence>
<keyword evidence="6" id="KW-1133">Transmembrane helix</keyword>
<evidence type="ECO:0000256" key="1">
    <source>
        <dbReference type="ARBA" id="ARBA00000085"/>
    </source>
</evidence>
<comment type="caution">
    <text evidence="11">The sequence shown here is derived from an EMBL/GenBank/DDBJ whole genome shotgun (WGS) entry which is preliminary data.</text>
</comment>
<dbReference type="SMART" id="SM00448">
    <property type="entry name" value="REC"/>
    <property type="match status" value="1"/>
</dbReference>
<keyword evidence="6" id="KW-0067">ATP-binding</keyword>
<dbReference type="GO" id="GO:0005524">
    <property type="term" value="F:ATP binding"/>
    <property type="evidence" value="ECO:0007669"/>
    <property type="project" value="UniProtKB-UniRule"/>
</dbReference>
<dbReference type="PRINTS" id="PR00344">
    <property type="entry name" value="BCTRLSENSOR"/>
</dbReference>
<keyword evidence="6" id="KW-0812">Transmembrane</keyword>
<dbReference type="GO" id="GO:0006355">
    <property type="term" value="P:regulation of DNA-templated transcription"/>
    <property type="evidence" value="ECO:0007669"/>
    <property type="project" value="InterPro"/>
</dbReference>
<dbReference type="PROSITE" id="PS50109">
    <property type="entry name" value="HIS_KIN"/>
    <property type="match status" value="1"/>
</dbReference>
<evidence type="ECO:0000256" key="5">
    <source>
        <dbReference type="ARBA" id="ARBA00023012"/>
    </source>
</evidence>
<feature type="transmembrane region" description="Helical" evidence="6">
    <location>
        <begin position="20"/>
        <end position="41"/>
    </location>
</feature>
<evidence type="ECO:0000256" key="4">
    <source>
        <dbReference type="ARBA" id="ARBA00022777"/>
    </source>
</evidence>
<sequence>MRYLSSFRTSLKISRYLFRVLGFMLWALGALLTIFYLTNLFNKATSDIRQEYNSDYDIMFSYVRETTNTLHDLQYMTEKYLSQENKKTLTINPPYNNSQFLYTPLNMNSNCELLRKEPYNYLHALNNLIFFWKDNVVMPQGVNQIFLADVQSMCMVNFPIRGAITEPDTLKKMVYENYRQLVFAQQQGKEQNVYWLSVGTTPDNGSFYILSPIYSNGKMVAMIGVEQPIRLETFLQRPDTDATLTLLNQHNKPVLHYPLRKDSKAYPVDHNIQIPYFGYNEDYSHLVLKRRLAPSSFSVIYALPVKNIFDGFKIKIINSLILNIISAILIISFVWLFERKMFSPAENNALRLEEHEQFNHKIVASAPVGISILRISDGANILSNELAHNYTRMLTLEDQKRIIDIICDKTSSYIDIVTSNNNHLQISFVHSRYRNEEVAICVLVDISTRAKMEKSLQEMASAAEQANQAKSMFLATVSHELRTPLYGIIGNLELLQSYPLASEAARLLSTMNNSSSLLLKIISDILDFSKIESNQLKIDVKEFSCKEVISHVISNYLPLITKKNLGFYCYINPDVPDYINNDPVRLQQIISNLLNNAIKFTETGCIVISITVRHGYLYISIKDTGLGIEHKLQEQLFEPFFQTSANKENASQGTGLGLAICEKLINLMDGDIEFISQQYIGSIFSIRLPLYNAKYDKEKYHANTFSPNHTQQKIILAVRNDYLEEYLYNLLTRAHFQITSYNESQIDGTEFLISDQPIELDIAVRYFIEISENHIGSPEKTQSNYWLHNTYQISDFIYFIDDLLSNNDHTLQSPVSTNSIKTDDRLNSIKILVVDDHPINRHLLVEQLNSLGFKTEMANDGIDAIEHLENNTTDIILTDVNMPNMDGYEFTKYLRNKGYNKPIIGVTANAMAEERQRCADVGMDYCLLKPVSLTKLKDTLIKYLPERYQAVVHQQRKESLKA</sequence>